<dbReference type="InterPro" id="IPR024072">
    <property type="entry name" value="DHFR-like_dom_sf"/>
</dbReference>
<comment type="caution">
    <text evidence="2">The sequence shown here is derived from an EMBL/GenBank/DDBJ whole genome shotgun (WGS) entry which is preliminary data.</text>
</comment>
<dbReference type="PANTHER" id="PTHR38011">
    <property type="entry name" value="DIHYDROFOLATE REDUCTASE FAMILY PROTEIN (AFU_ORTHOLOGUE AFUA_8G06820)"/>
    <property type="match status" value="1"/>
</dbReference>
<organism evidence="2 3">
    <name type="scientific">Allofournierella massiliensis</name>
    <dbReference type="NCBI Taxonomy" id="1650663"/>
    <lineage>
        <taxon>Bacteria</taxon>
        <taxon>Bacillati</taxon>
        <taxon>Bacillota</taxon>
        <taxon>Clostridia</taxon>
        <taxon>Eubacteriales</taxon>
        <taxon>Oscillospiraceae</taxon>
        <taxon>Allofournierella</taxon>
    </lineage>
</organism>
<dbReference type="EMBL" id="JAUDCL010000040">
    <property type="protein sequence ID" value="MDM8202450.1"/>
    <property type="molecule type" value="Genomic_DNA"/>
</dbReference>
<protein>
    <submittedName>
        <fullName evidence="2">Dihydrofolate reductase family protein</fullName>
    </submittedName>
</protein>
<dbReference type="Gene3D" id="3.40.430.10">
    <property type="entry name" value="Dihydrofolate Reductase, subunit A"/>
    <property type="match status" value="1"/>
</dbReference>
<dbReference type="InterPro" id="IPR002734">
    <property type="entry name" value="RibDG_C"/>
</dbReference>
<dbReference type="RefSeq" id="WP_289600730.1">
    <property type="nucleotide sequence ID" value="NZ_JAUDCL010000040.1"/>
</dbReference>
<proteinExistence type="predicted"/>
<name>A0ABT7UUM2_9FIRM</name>
<dbReference type="Pfam" id="PF01872">
    <property type="entry name" value="RibD_C"/>
    <property type="match status" value="1"/>
</dbReference>
<reference evidence="2 3" key="1">
    <citation type="submission" date="2023-06" db="EMBL/GenBank/DDBJ databases">
        <title>Identification and characterization of horizontal gene transfer across gut microbiota members of farm animals based on homology search.</title>
        <authorList>
            <person name="Schwarzerova J."/>
            <person name="Nykrynova M."/>
            <person name="Jureckova K."/>
            <person name="Cejkova D."/>
            <person name="Rychlik I."/>
        </authorList>
    </citation>
    <scope>NUCLEOTIDE SEQUENCE [LARGE SCALE GENOMIC DNA]</scope>
    <source>
        <strain evidence="2 3">ET340</strain>
    </source>
</reference>
<dbReference type="InterPro" id="IPR050765">
    <property type="entry name" value="Riboflavin_Biosynth_HTPR"/>
</dbReference>
<keyword evidence="3" id="KW-1185">Reference proteome</keyword>
<gene>
    <name evidence="2" type="ORF">QUW08_14290</name>
</gene>
<sequence>MGKIVLYLAVSVDGYIADEQSGVDWLGGDGSQPDAPDSYPDFYKTVDAIVMGWSTYHQIVTQLSPGSWPYEGRPCYVVTHRQQSDQEGTCFWNGKLTTLMAKLKAEHAGSIWVCGGASVAGQLLREDCIDQLWLSVIPVVLGKGIRLFPELPQSLPLKLVDTQQSNGIVDLIYEKR</sequence>
<accession>A0ABT7UUM2</accession>
<evidence type="ECO:0000313" key="3">
    <source>
        <dbReference type="Proteomes" id="UP001529380"/>
    </source>
</evidence>
<dbReference type="PANTHER" id="PTHR38011:SF11">
    <property type="entry name" value="2,5-DIAMINO-6-RIBOSYLAMINO-4(3H)-PYRIMIDINONE 5'-PHOSPHATE REDUCTASE"/>
    <property type="match status" value="1"/>
</dbReference>
<dbReference type="Proteomes" id="UP001529380">
    <property type="component" value="Unassembled WGS sequence"/>
</dbReference>
<dbReference type="SUPFAM" id="SSF53597">
    <property type="entry name" value="Dihydrofolate reductase-like"/>
    <property type="match status" value="1"/>
</dbReference>
<feature type="domain" description="Bacterial bifunctional deaminase-reductase C-terminal" evidence="1">
    <location>
        <begin position="3"/>
        <end position="164"/>
    </location>
</feature>
<evidence type="ECO:0000313" key="2">
    <source>
        <dbReference type="EMBL" id="MDM8202450.1"/>
    </source>
</evidence>
<evidence type="ECO:0000259" key="1">
    <source>
        <dbReference type="Pfam" id="PF01872"/>
    </source>
</evidence>